<sequence>MAGMGNPETWSLGQQDTVIAALDRAVAAHPERVLFDFGGELTTYGEFDQLSTRLAHSLAALGLKAGDTILTMLDNNIDAVAGWIAANKLCAVSVPVNTALRGEFLRHQIADARAGIVICEADYVERIAQVADGLPDVTLILYRGTLAKRPACAVRLAPLDDYRGQCTDPIGTKPAPSDLACIVYTSGTTGPSKGCMLSYNYMCNLARLQLRAGPAT</sequence>
<dbReference type="RefSeq" id="WP_379727560.1">
    <property type="nucleotide sequence ID" value="NZ_JBHSMS010000101.1"/>
</dbReference>
<comment type="caution">
    <text evidence="2">The sequence shown here is derived from an EMBL/GenBank/DDBJ whole genome shotgun (WGS) entry which is preliminary data.</text>
</comment>
<dbReference type="PANTHER" id="PTHR43767:SF1">
    <property type="entry name" value="NONRIBOSOMAL PEPTIDE SYNTHASE PES1 (EUROFUNG)-RELATED"/>
    <property type="match status" value="1"/>
</dbReference>
<gene>
    <name evidence="2" type="ORF">ACFPOU_23680</name>
</gene>
<dbReference type="PANTHER" id="PTHR43767">
    <property type="entry name" value="LONG-CHAIN-FATTY-ACID--COA LIGASE"/>
    <property type="match status" value="1"/>
</dbReference>
<dbReference type="PROSITE" id="PS00455">
    <property type="entry name" value="AMP_BINDING"/>
    <property type="match status" value="1"/>
</dbReference>
<feature type="non-terminal residue" evidence="2">
    <location>
        <position position="216"/>
    </location>
</feature>
<dbReference type="Proteomes" id="UP001596031">
    <property type="component" value="Unassembled WGS sequence"/>
</dbReference>
<reference evidence="3" key="1">
    <citation type="journal article" date="2019" name="Int. J. Syst. Evol. Microbiol.">
        <title>The Global Catalogue of Microorganisms (GCM) 10K type strain sequencing project: providing services to taxonomists for standard genome sequencing and annotation.</title>
        <authorList>
            <consortium name="The Broad Institute Genomics Platform"/>
            <consortium name="The Broad Institute Genome Sequencing Center for Infectious Disease"/>
            <person name="Wu L."/>
            <person name="Ma J."/>
        </authorList>
    </citation>
    <scope>NUCLEOTIDE SEQUENCE [LARGE SCALE GENOMIC DNA]</scope>
    <source>
        <strain evidence="3">CCUG 38813</strain>
    </source>
</reference>
<keyword evidence="3" id="KW-1185">Reference proteome</keyword>
<dbReference type="InterPro" id="IPR020845">
    <property type="entry name" value="AMP-binding_CS"/>
</dbReference>
<dbReference type="InterPro" id="IPR000873">
    <property type="entry name" value="AMP-dep_synth/lig_dom"/>
</dbReference>
<feature type="domain" description="AMP-dependent synthetase/ligase" evidence="1">
    <location>
        <begin position="23"/>
        <end position="208"/>
    </location>
</feature>
<dbReference type="SUPFAM" id="SSF56801">
    <property type="entry name" value="Acetyl-CoA synthetase-like"/>
    <property type="match status" value="1"/>
</dbReference>
<accession>A0ABW0PQX7</accession>
<name>A0ABW0PQX7_9BURK</name>
<organism evidence="2 3">
    <name type="scientific">Massilia jejuensis</name>
    <dbReference type="NCBI Taxonomy" id="648894"/>
    <lineage>
        <taxon>Bacteria</taxon>
        <taxon>Pseudomonadati</taxon>
        <taxon>Pseudomonadota</taxon>
        <taxon>Betaproteobacteria</taxon>
        <taxon>Burkholderiales</taxon>
        <taxon>Oxalobacteraceae</taxon>
        <taxon>Telluria group</taxon>
        <taxon>Massilia</taxon>
    </lineage>
</organism>
<dbReference type="InterPro" id="IPR042099">
    <property type="entry name" value="ANL_N_sf"/>
</dbReference>
<proteinExistence type="predicted"/>
<evidence type="ECO:0000313" key="3">
    <source>
        <dbReference type="Proteomes" id="UP001596031"/>
    </source>
</evidence>
<dbReference type="InterPro" id="IPR050237">
    <property type="entry name" value="ATP-dep_AMP-bd_enzyme"/>
</dbReference>
<evidence type="ECO:0000259" key="1">
    <source>
        <dbReference type="Pfam" id="PF00501"/>
    </source>
</evidence>
<dbReference type="Gene3D" id="3.40.50.12780">
    <property type="entry name" value="N-terminal domain of ligase-like"/>
    <property type="match status" value="1"/>
</dbReference>
<evidence type="ECO:0000313" key="2">
    <source>
        <dbReference type="EMBL" id="MFC5514107.1"/>
    </source>
</evidence>
<protein>
    <submittedName>
        <fullName evidence="2">AMP-binding protein</fullName>
    </submittedName>
</protein>
<dbReference type="Pfam" id="PF00501">
    <property type="entry name" value="AMP-binding"/>
    <property type="match status" value="1"/>
</dbReference>
<dbReference type="EMBL" id="JBHSMS010000101">
    <property type="protein sequence ID" value="MFC5514107.1"/>
    <property type="molecule type" value="Genomic_DNA"/>
</dbReference>